<organism evidence="1 2">
    <name type="scientific">Dysgonomonas capnocytophagoides</name>
    <dbReference type="NCBI Taxonomy" id="45254"/>
    <lineage>
        <taxon>Bacteria</taxon>
        <taxon>Pseudomonadati</taxon>
        <taxon>Bacteroidota</taxon>
        <taxon>Bacteroidia</taxon>
        <taxon>Bacteroidales</taxon>
        <taxon>Dysgonomonadaceae</taxon>
        <taxon>Dysgonomonas</taxon>
    </lineage>
</organism>
<keyword evidence="2" id="KW-1185">Reference proteome</keyword>
<proteinExistence type="predicted"/>
<protein>
    <submittedName>
        <fullName evidence="1">Uncharacterized protein</fullName>
    </submittedName>
</protein>
<sequence length="149" mass="17163">MGKLELKHIAPYLPYGLQVQIIETGNNRKLISVNANESVVLAADDLNPFSFPRCKPVTGIKLLLHPLSDLYKEIDGEIPADILFPKEYYSLIDFYEEHNRENQIKSFIKDGLNWSDTYSFWEYLLSKHFDVFSLIDKGLAIDLNSISHE</sequence>
<dbReference type="AlphaFoldDB" id="A0A4Y8L5C7"/>
<dbReference type="Proteomes" id="UP000297861">
    <property type="component" value="Unassembled WGS sequence"/>
</dbReference>
<dbReference type="OrthoDB" id="998155at2"/>
<gene>
    <name evidence="1" type="ORF">E2605_07735</name>
</gene>
<comment type="caution">
    <text evidence="1">The sequence shown here is derived from an EMBL/GenBank/DDBJ whole genome shotgun (WGS) entry which is preliminary data.</text>
</comment>
<reference evidence="1 2" key="1">
    <citation type="submission" date="2019-03" db="EMBL/GenBank/DDBJ databases">
        <title>San Antonio Military Medical Center submission to MRSN (WRAIR), pending publication.</title>
        <authorList>
            <person name="Blyth D.M."/>
            <person name="Mccarthy S.L."/>
            <person name="Schall S.E."/>
            <person name="Stam J.A."/>
            <person name="Ong A.C."/>
            <person name="Mcgann P.T."/>
        </authorList>
    </citation>
    <scope>NUCLEOTIDE SEQUENCE [LARGE SCALE GENOMIC DNA]</scope>
    <source>
        <strain evidence="1 2">MRSN571793</strain>
    </source>
</reference>
<dbReference type="EMBL" id="SOML01000004">
    <property type="protein sequence ID" value="TFD96702.1"/>
    <property type="molecule type" value="Genomic_DNA"/>
</dbReference>
<evidence type="ECO:0000313" key="1">
    <source>
        <dbReference type="EMBL" id="TFD96702.1"/>
    </source>
</evidence>
<dbReference type="RefSeq" id="WP_134436025.1">
    <property type="nucleotide sequence ID" value="NZ_SOML01000004.1"/>
</dbReference>
<name>A0A4Y8L5C7_9BACT</name>
<accession>A0A4Y8L5C7</accession>
<evidence type="ECO:0000313" key="2">
    <source>
        <dbReference type="Proteomes" id="UP000297861"/>
    </source>
</evidence>